<sequence length="100" mass="11435">MSEQEQLFKVLLEELQGLKTNMATELHGIKSNMATKKDIELVNSKLDKLSGKIDAQHIENINADNRLLNEIQELKEGVLFVNRKIADAELEINLIKHKKQ</sequence>
<keyword evidence="2" id="KW-1185">Reference proteome</keyword>
<evidence type="ECO:0000313" key="2">
    <source>
        <dbReference type="Proteomes" id="UP001241748"/>
    </source>
</evidence>
<comment type="caution">
    <text evidence="1">The sequence shown here is derived from an EMBL/GenBank/DDBJ whole genome shotgun (WGS) entry which is preliminary data.</text>
</comment>
<evidence type="ECO:0000313" key="1">
    <source>
        <dbReference type="EMBL" id="MFB3168546.1"/>
    </source>
</evidence>
<protein>
    <submittedName>
        <fullName evidence="1">Uncharacterized protein</fullName>
    </submittedName>
</protein>
<accession>A0ABV4YUL8</accession>
<dbReference type="EMBL" id="JAROBZ020000001">
    <property type="protein sequence ID" value="MFB3168546.1"/>
    <property type="molecule type" value="Genomic_DNA"/>
</dbReference>
<dbReference type="RefSeq" id="WP_306072905.1">
    <property type="nucleotide sequence ID" value="NZ_JAROBZ020000001.1"/>
</dbReference>
<dbReference type="Proteomes" id="UP001241748">
    <property type="component" value="Unassembled WGS sequence"/>
</dbReference>
<reference evidence="1 2" key="1">
    <citation type="submission" date="2024-05" db="EMBL/GenBank/DDBJ databases">
        <authorList>
            <person name="Venkateswaran K."/>
        </authorList>
    </citation>
    <scope>NUCLEOTIDE SEQUENCE [LARGE SCALE GENOMIC DNA]</scope>
    <source>
        <strain evidence="1 2">179-C4-2-HS</strain>
    </source>
</reference>
<proteinExistence type="predicted"/>
<organism evidence="1 2">
    <name type="scientific">Neobacillus driksii</name>
    <dbReference type="NCBI Taxonomy" id="3035913"/>
    <lineage>
        <taxon>Bacteria</taxon>
        <taxon>Bacillati</taxon>
        <taxon>Bacillota</taxon>
        <taxon>Bacilli</taxon>
        <taxon>Bacillales</taxon>
        <taxon>Bacillaceae</taxon>
        <taxon>Neobacillus</taxon>
    </lineage>
</organism>
<gene>
    <name evidence="1" type="ORF">P5G62_015625</name>
</gene>
<name>A0ABV4YUL8_9BACI</name>